<keyword evidence="3" id="KW-1185">Reference proteome</keyword>
<sequence length="363" mass="40036">MTDADAVSSGQAWTEFCRALERAGEVILADTAPDTPLDRAEGFRYLTRLTREMLYSCVDNADPDRPRFHELDLVKIGADNPDNVYLSANIRGDREYRITGRRGTIAYFSIGSKANRYAKDGTMASTGELTDADLVAGPDGTIEITAAATRPAGAKNWLPLAPDSTGLVVRQTYLDRAAEAPGEWHIERLDPPGVAPPLDPAALETALRRAALSVHGTAATFAHWAQTFRERPNELPDFGQNMFQRAGGDPEIFYLHGYWALKSGEAWVIETEVPDCPYWNFQLNNWWMESLDHGRRITVNKHTAHLQPDGRLRIVVAARDPGGAANNWIDTCGHESGTALLRWLGATHHPVPTCKVVPLEELA</sequence>
<comment type="caution">
    <text evidence="2">The sequence shown here is derived from an EMBL/GenBank/DDBJ whole genome shotgun (WGS) entry which is preliminary data.</text>
</comment>
<gene>
    <name evidence="2" type="ORF">GCM10023321_36610</name>
</gene>
<dbReference type="InterPro" id="IPR010621">
    <property type="entry name" value="DUF1214"/>
</dbReference>
<dbReference type="Pfam" id="PF06742">
    <property type="entry name" value="DUF1214"/>
    <property type="match status" value="2"/>
</dbReference>
<dbReference type="EMBL" id="BAABJP010000015">
    <property type="protein sequence ID" value="GAA5157807.1"/>
    <property type="molecule type" value="Genomic_DNA"/>
</dbReference>
<evidence type="ECO:0000313" key="2">
    <source>
        <dbReference type="EMBL" id="GAA5157807.1"/>
    </source>
</evidence>
<proteinExistence type="predicted"/>
<dbReference type="RefSeq" id="WP_185059237.1">
    <property type="nucleotide sequence ID" value="NZ_BAABJP010000015.1"/>
</dbReference>
<name>A0ABP9Q8R6_9PSEU</name>
<protein>
    <recommendedName>
        <fullName evidence="1">DUF1214 domain-containing protein</fullName>
    </recommendedName>
</protein>
<reference evidence="3" key="1">
    <citation type="journal article" date="2019" name="Int. J. Syst. Evol. Microbiol.">
        <title>The Global Catalogue of Microorganisms (GCM) 10K type strain sequencing project: providing services to taxonomists for standard genome sequencing and annotation.</title>
        <authorList>
            <consortium name="The Broad Institute Genomics Platform"/>
            <consortium name="The Broad Institute Genome Sequencing Center for Infectious Disease"/>
            <person name="Wu L."/>
            <person name="Ma J."/>
        </authorList>
    </citation>
    <scope>NUCLEOTIDE SEQUENCE [LARGE SCALE GENOMIC DNA]</scope>
    <source>
        <strain evidence="3">JCM 18303</strain>
    </source>
</reference>
<feature type="domain" description="DUF1214" evidence="1">
    <location>
        <begin position="90"/>
        <end position="170"/>
    </location>
</feature>
<accession>A0ABP9Q8R6</accession>
<organism evidence="2 3">
    <name type="scientific">Pseudonocardia eucalypti</name>
    <dbReference type="NCBI Taxonomy" id="648755"/>
    <lineage>
        <taxon>Bacteria</taxon>
        <taxon>Bacillati</taxon>
        <taxon>Actinomycetota</taxon>
        <taxon>Actinomycetes</taxon>
        <taxon>Pseudonocardiales</taxon>
        <taxon>Pseudonocardiaceae</taxon>
        <taxon>Pseudonocardia</taxon>
    </lineage>
</organism>
<dbReference type="Proteomes" id="UP001428817">
    <property type="component" value="Unassembled WGS sequence"/>
</dbReference>
<evidence type="ECO:0000313" key="3">
    <source>
        <dbReference type="Proteomes" id="UP001428817"/>
    </source>
</evidence>
<feature type="domain" description="DUF1214" evidence="1">
    <location>
        <begin position="295"/>
        <end position="345"/>
    </location>
</feature>
<evidence type="ECO:0000259" key="1">
    <source>
        <dbReference type="Pfam" id="PF06742"/>
    </source>
</evidence>
<dbReference type="SUPFAM" id="SSF160935">
    <property type="entry name" value="VPA0735-like"/>
    <property type="match status" value="2"/>
</dbReference>